<dbReference type="SUPFAM" id="SSF55811">
    <property type="entry name" value="Nudix"/>
    <property type="match status" value="1"/>
</dbReference>
<dbReference type="Proteomes" id="UP000626148">
    <property type="component" value="Unassembled WGS sequence"/>
</dbReference>
<keyword evidence="3" id="KW-1185">Reference proteome</keyword>
<accession>A0A918KE39</accession>
<dbReference type="PANTHER" id="PTHR43222">
    <property type="entry name" value="NUDIX HYDROLASE 23"/>
    <property type="match status" value="1"/>
</dbReference>
<dbReference type="Gene3D" id="3.90.79.10">
    <property type="entry name" value="Nucleoside Triphosphate Pyrophosphohydrolase"/>
    <property type="match status" value="1"/>
</dbReference>
<dbReference type="InterPro" id="IPR000086">
    <property type="entry name" value="NUDIX_hydrolase_dom"/>
</dbReference>
<name>A0A918KE39_9GAMM</name>
<comment type="caution">
    <text evidence="2">The sequence shown here is derived from an EMBL/GenBank/DDBJ whole genome shotgun (WGS) entry which is preliminary data.</text>
</comment>
<dbReference type="Pfam" id="PF14803">
    <property type="entry name" value="Zn_ribbon_Nudix"/>
    <property type="match status" value="1"/>
</dbReference>
<feature type="domain" description="Nudix hydrolase" evidence="1">
    <location>
        <begin position="36"/>
        <end position="164"/>
    </location>
</feature>
<dbReference type="RefSeq" id="WP_189610092.1">
    <property type="nucleotide sequence ID" value="NZ_BMXR01000007.1"/>
</dbReference>
<dbReference type="EMBL" id="BMXR01000007">
    <property type="protein sequence ID" value="GGX59941.1"/>
    <property type="molecule type" value="Genomic_DNA"/>
</dbReference>
<dbReference type="GO" id="GO:0003824">
    <property type="term" value="F:catalytic activity"/>
    <property type="evidence" value="ECO:0007669"/>
    <property type="project" value="UniProtKB-ARBA"/>
</dbReference>
<organism evidence="2 3">
    <name type="scientific">Saccharospirillum salsuginis</name>
    <dbReference type="NCBI Taxonomy" id="418750"/>
    <lineage>
        <taxon>Bacteria</taxon>
        <taxon>Pseudomonadati</taxon>
        <taxon>Pseudomonadota</taxon>
        <taxon>Gammaproteobacteria</taxon>
        <taxon>Oceanospirillales</taxon>
        <taxon>Saccharospirillaceae</taxon>
        <taxon>Saccharospirillum</taxon>
    </lineage>
</organism>
<dbReference type="Pfam" id="PF00293">
    <property type="entry name" value="NUDIX"/>
    <property type="match status" value="1"/>
</dbReference>
<dbReference type="AlphaFoldDB" id="A0A918KE39"/>
<reference evidence="2" key="2">
    <citation type="submission" date="2020-09" db="EMBL/GenBank/DDBJ databases">
        <authorList>
            <person name="Sun Q."/>
            <person name="Kim S."/>
        </authorList>
    </citation>
    <scope>NUCLEOTIDE SEQUENCE</scope>
    <source>
        <strain evidence="2">KCTC 22169</strain>
    </source>
</reference>
<dbReference type="PANTHER" id="PTHR43222:SF2">
    <property type="entry name" value="NUDIX HYDROLASE 23, CHLOROPLASTIC"/>
    <property type="match status" value="1"/>
</dbReference>
<dbReference type="InterPro" id="IPR015797">
    <property type="entry name" value="NUDIX_hydrolase-like_dom_sf"/>
</dbReference>
<reference evidence="2" key="1">
    <citation type="journal article" date="2014" name="Int. J. Syst. Evol. Microbiol.">
        <title>Complete genome sequence of Corynebacterium casei LMG S-19264T (=DSM 44701T), isolated from a smear-ripened cheese.</title>
        <authorList>
            <consortium name="US DOE Joint Genome Institute (JGI-PGF)"/>
            <person name="Walter F."/>
            <person name="Albersmeier A."/>
            <person name="Kalinowski J."/>
            <person name="Ruckert C."/>
        </authorList>
    </citation>
    <scope>NUCLEOTIDE SEQUENCE</scope>
    <source>
        <strain evidence="2">KCTC 22169</strain>
    </source>
</reference>
<dbReference type="PROSITE" id="PS51462">
    <property type="entry name" value="NUDIX"/>
    <property type="match status" value="1"/>
</dbReference>
<protein>
    <submittedName>
        <fullName evidence="2">ADP-ribose pyrophosphatase</fullName>
    </submittedName>
</protein>
<evidence type="ECO:0000313" key="3">
    <source>
        <dbReference type="Proteomes" id="UP000626148"/>
    </source>
</evidence>
<dbReference type="InterPro" id="IPR029401">
    <property type="entry name" value="Nudix_N"/>
</dbReference>
<sequence length="180" mass="20584">MNFCSHCGQPVRFDIPEMDNRPRYLCDQCGTIHYQNPRLITGTLPVAPDGRILLCKRAIEPRLGYWTLPAGFMENGETTVEGALRETVEESCVDGRNPTLLSMISLPEFDQVHVFYRVDMPNYEFDTTPESSVVDLFEAGDIPWEEIAFRTVSATLRHFLEHIEADPVPVLNTAVFRHRR</sequence>
<gene>
    <name evidence="2" type="ORF">GCM10007392_29910</name>
</gene>
<dbReference type="Gene3D" id="2.20.70.10">
    <property type="match status" value="1"/>
</dbReference>
<evidence type="ECO:0000313" key="2">
    <source>
        <dbReference type="EMBL" id="GGX59941.1"/>
    </source>
</evidence>
<evidence type="ECO:0000259" key="1">
    <source>
        <dbReference type="PROSITE" id="PS51462"/>
    </source>
</evidence>
<proteinExistence type="predicted"/>